<name>A0A0P7YZH6_9CYAN</name>
<protein>
    <submittedName>
        <fullName evidence="1">Uncharacterized protein</fullName>
    </submittedName>
</protein>
<evidence type="ECO:0000313" key="1">
    <source>
        <dbReference type="EMBL" id="KPQ35910.1"/>
    </source>
</evidence>
<organism evidence="1 2">
    <name type="scientific">Phormidesmis priestleyi Ana</name>
    <dbReference type="NCBI Taxonomy" id="1666911"/>
    <lineage>
        <taxon>Bacteria</taxon>
        <taxon>Bacillati</taxon>
        <taxon>Cyanobacteriota</taxon>
        <taxon>Cyanophyceae</taxon>
        <taxon>Leptolyngbyales</taxon>
        <taxon>Leptolyngbyaceae</taxon>
        <taxon>Phormidesmis</taxon>
    </lineage>
</organism>
<reference evidence="1 2" key="1">
    <citation type="submission" date="2015-09" db="EMBL/GenBank/DDBJ databases">
        <title>Identification and resolution of microdiversity through metagenomic sequencing of parallel consortia.</title>
        <authorList>
            <person name="Nelson W.C."/>
            <person name="Romine M.F."/>
            <person name="Lindemann S.R."/>
        </authorList>
    </citation>
    <scope>NUCLEOTIDE SEQUENCE [LARGE SCALE GENOMIC DNA]</scope>
    <source>
        <strain evidence="1">Ana</strain>
    </source>
</reference>
<dbReference type="Proteomes" id="UP000050465">
    <property type="component" value="Unassembled WGS sequence"/>
</dbReference>
<proteinExistence type="predicted"/>
<accession>A0A0P7YZH6</accession>
<comment type="caution">
    <text evidence="1">The sequence shown here is derived from an EMBL/GenBank/DDBJ whole genome shotgun (WGS) entry which is preliminary data.</text>
</comment>
<dbReference type="STRING" id="1666911.HLUCCA11_08425"/>
<sequence>MIMQLIYSPTALITPNRESCQSLRYVSFGSLFDPLINLLSRAFVKHAEQK</sequence>
<dbReference type="EMBL" id="LJZR01000009">
    <property type="protein sequence ID" value="KPQ35910.1"/>
    <property type="molecule type" value="Genomic_DNA"/>
</dbReference>
<evidence type="ECO:0000313" key="2">
    <source>
        <dbReference type="Proteomes" id="UP000050465"/>
    </source>
</evidence>
<gene>
    <name evidence="1" type="ORF">HLUCCA11_08425</name>
</gene>
<dbReference type="AlphaFoldDB" id="A0A0P7YZH6"/>